<dbReference type="SUPFAM" id="SSF56112">
    <property type="entry name" value="Protein kinase-like (PK-like)"/>
    <property type="match status" value="1"/>
</dbReference>
<dbReference type="PROSITE" id="PS50011">
    <property type="entry name" value="PROTEIN_KINASE_DOM"/>
    <property type="match status" value="1"/>
</dbReference>
<comment type="caution">
    <text evidence="12">The sequence shown here is derived from an EMBL/GenBank/DDBJ whole genome shotgun (WGS) entry which is preliminary data.</text>
</comment>
<gene>
    <name evidence="12" type="ORF">CKAN_00607800</name>
</gene>
<accession>A0A3S3MJJ4</accession>
<evidence type="ECO:0000256" key="2">
    <source>
        <dbReference type="ARBA" id="ARBA00022614"/>
    </source>
</evidence>
<dbReference type="Pfam" id="PF13855">
    <property type="entry name" value="LRR_8"/>
    <property type="match status" value="1"/>
</dbReference>
<dbReference type="Pfam" id="PF00069">
    <property type="entry name" value="Pkinase"/>
    <property type="match status" value="1"/>
</dbReference>
<keyword evidence="4 10" id="KW-0732">Signal</keyword>
<dbReference type="STRING" id="337451.A0A3S3MJJ4"/>
<evidence type="ECO:0000256" key="3">
    <source>
        <dbReference type="ARBA" id="ARBA00022692"/>
    </source>
</evidence>
<keyword evidence="12" id="KW-0418">Kinase</keyword>
<keyword evidence="3 9" id="KW-0812">Transmembrane</keyword>
<name>A0A3S3MJJ4_9MAGN</name>
<dbReference type="SUPFAM" id="SSF52058">
    <property type="entry name" value="L domain-like"/>
    <property type="match status" value="1"/>
</dbReference>
<organism evidence="12 13">
    <name type="scientific">Cinnamomum micranthum f. kanehirae</name>
    <dbReference type="NCBI Taxonomy" id="337451"/>
    <lineage>
        <taxon>Eukaryota</taxon>
        <taxon>Viridiplantae</taxon>
        <taxon>Streptophyta</taxon>
        <taxon>Embryophyta</taxon>
        <taxon>Tracheophyta</taxon>
        <taxon>Spermatophyta</taxon>
        <taxon>Magnoliopsida</taxon>
        <taxon>Magnoliidae</taxon>
        <taxon>Laurales</taxon>
        <taxon>Lauraceae</taxon>
        <taxon>Cinnamomum</taxon>
    </lineage>
</organism>
<evidence type="ECO:0000256" key="10">
    <source>
        <dbReference type="SAM" id="SignalP"/>
    </source>
</evidence>
<dbReference type="InterPro" id="IPR013210">
    <property type="entry name" value="LRR_N_plant-typ"/>
</dbReference>
<feature type="domain" description="Protein kinase" evidence="11">
    <location>
        <begin position="377"/>
        <end position="636"/>
    </location>
</feature>
<feature type="chain" id="PRO_5018747471" evidence="10">
    <location>
        <begin position="29"/>
        <end position="651"/>
    </location>
</feature>
<dbReference type="Gene3D" id="3.80.10.10">
    <property type="entry name" value="Ribonuclease Inhibitor"/>
    <property type="match status" value="2"/>
</dbReference>
<evidence type="ECO:0000313" key="12">
    <source>
        <dbReference type="EMBL" id="RWR77583.1"/>
    </source>
</evidence>
<dbReference type="Pfam" id="PF08263">
    <property type="entry name" value="LRRNT_2"/>
    <property type="match status" value="1"/>
</dbReference>
<dbReference type="EMBL" id="QPKB01000002">
    <property type="protein sequence ID" value="RWR77583.1"/>
    <property type="molecule type" value="Genomic_DNA"/>
</dbReference>
<dbReference type="FunFam" id="3.80.10.10:FF:000400">
    <property type="entry name" value="Nuclear pore complex protein NUP107"/>
    <property type="match status" value="1"/>
</dbReference>
<evidence type="ECO:0000256" key="4">
    <source>
        <dbReference type="ARBA" id="ARBA00022729"/>
    </source>
</evidence>
<keyword evidence="12" id="KW-0808">Transferase</keyword>
<dbReference type="OrthoDB" id="4062651at2759"/>
<dbReference type="Pfam" id="PF00560">
    <property type="entry name" value="LRR_1"/>
    <property type="match status" value="1"/>
</dbReference>
<proteinExistence type="predicted"/>
<feature type="region of interest" description="Disordered" evidence="8">
    <location>
        <begin position="249"/>
        <end position="277"/>
    </location>
</feature>
<dbReference type="GO" id="GO:0004672">
    <property type="term" value="F:protein kinase activity"/>
    <property type="evidence" value="ECO:0007669"/>
    <property type="project" value="InterPro"/>
</dbReference>
<sequence>MHRTKALVLLPLLLSILFPFPISSLATATTPPPEASVASSDALALLAFKASADARNGLQFSSKKSLGHCQWQGVACARGKVVRVVLEGLFLGGTFAPDTLTRLDQLRVLSLKNNSLSGPIPDLSGLVNLKSLFLDHNSFSGYFPSSVLSLHRVRTLDLSYNNLTGAIPAQLSTLDRLYYLRLDSNGFNGSVPPFNQSSLRIFNVSGNDLSGTVPATTLLSTFPLSAFSGNPGLCGEVVDRPCRANSPFFSSSIEPAPPQANEEQEGQLQGLLLPPPSRKKQKKPAAAIVGICAGILLAVVFLVGVFVGIRRLMKRRAVGQMVTASSAVAGDDESVAVLSVASEGKKKEAQGLQVGKSGSLAFCAGEVQVYTLEQLMRASAEMLGRGTMGTTYKAVLDNQLIVSVKRLDASKIATVSRDTFERHMEAVGNLRHPNLVPLRAFFQAKEERLLIYDYEPNGSLFSLIHGTKSSRAKPLHWTSCLKIAEDVAQGLAYIHQASRLIHGNLRSSNILLGGDFEACLTDYCLTTLVESSSSDDFDSGYRAPETRKSNRRATARSDVFGFGVLLLELITGRPPLQQSFLLSTDLVSWVRSVREEEESEESRLLMLLDIATSCIRLSPEQRPTMWQVLKMIQEVKETEMGDNELESSFYS</sequence>
<dbReference type="PANTHER" id="PTHR48007:SF37">
    <property type="entry name" value="LEUCINE-RICH REPEAT PROTEIN KINASE FAMILY PROTEIN"/>
    <property type="match status" value="1"/>
</dbReference>
<evidence type="ECO:0000256" key="5">
    <source>
        <dbReference type="ARBA" id="ARBA00022737"/>
    </source>
</evidence>
<evidence type="ECO:0000256" key="6">
    <source>
        <dbReference type="ARBA" id="ARBA00022989"/>
    </source>
</evidence>
<dbReference type="AlphaFoldDB" id="A0A3S3MJJ4"/>
<feature type="transmembrane region" description="Helical" evidence="9">
    <location>
        <begin position="285"/>
        <end position="309"/>
    </location>
</feature>
<keyword evidence="5" id="KW-0677">Repeat</keyword>
<keyword evidence="7 9" id="KW-0472">Membrane</keyword>
<evidence type="ECO:0000256" key="8">
    <source>
        <dbReference type="SAM" id="MobiDB-lite"/>
    </source>
</evidence>
<dbReference type="Gene3D" id="1.10.510.10">
    <property type="entry name" value="Transferase(Phosphotransferase) domain 1"/>
    <property type="match status" value="1"/>
</dbReference>
<keyword evidence="13" id="KW-1185">Reference proteome</keyword>
<evidence type="ECO:0000313" key="13">
    <source>
        <dbReference type="Proteomes" id="UP000283530"/>
    </source>
</evidence>
<dbReference type="InterPro" id="IPR001611">
    <property type="entry name" value="Leu-rich_rpt"/>
</dbReference>
<dbReference type="PROSITE" id="PS51450">
    <property type="entry name" value="LRR"/>
    <property type="match status" value="1"/>
</dbReference>
<dbReference type="GO" id="GO:0016020">
    <property type="term" value="C:membrane"/>
    <property type="evidence" value="ECO:0007669"/>
    <property type="project" value="UniProtKB-SubCell"/>
</dbReference>
<protein>
    <submittedName>
        <fullName evidence="12">Putative inactive receptor kinase</fullName>
    </submittedName>
</protein>
<dbReference type="Proteomes" id="UP000283530">
    <property type="component" value="Unassembled WGS sequence"/>
</dbReference>
<dbReference type="Gene3D" id="3.30.200.20">
    <property type="entry name" value="Phosphorylase Kinase, domain 1"/>
    <property type="match status" value="1"/>
</dbReference>
<reference evidence="12 13" key="1">
    <citation type="journal article" date="2019" name="Nat. Plants">
        <title>Stout camphor tree genome fills gaps in understanding of flowering plant genome evolution.</title>
        <authorList>
            <person name="Chaw S.M."/>
            <person name="Liu Y.C."/>
            <person name="Wu Y.W."/>
            <person name="Wang H.Y."/>
            <person name="Lin C.I."/>
            <person name="Wu C.S."/>
            <person name="Ke H.M."/>
            <person name="Chang L.Y."/>
            <person name="Hsu C.Y."/>
            <person name="Yang H.T."/>
            <person name="Sudianto E."/>
            <person name="Hsu M.H."/>
            <person name="Wu K.P."/>
            <person name="Wang L.N."/>
            <person name="Leebens-Mack J.H."/>
            <person name="Tsai I.J."/>
        </authorList>
    </citation>
    <scope>NUCLEOTIDE SEQUENCE [LARGE SCALE GENOMIC DNA]</scope>
    <source>
        <strain evidence="13">cv. Chaw 1501</strain>
        <tissue evidence="12">Young leaves</tissue>
    </source>
</reference>
<dbReference type="InterPro" id="IPR032675">
    <property type="entry name" value="LRR_dom_sf"/>
</dbReference>
<dbReference type="InterPro" id="IPR046959">
    <property type="entry name" value="PRK1-6/SRF4-like"/>
</dbReference>
<keyword evidence="6 9" id="KW-1133">Transmembrane helix</keyword>
<dbReference type="InterPro" id="IPR000719">
    <property type="entry name" value="Prot_kinase_dom"/>
</dbReference>
<feature type="signal peptide" evidence="10">
    <location>
        <begin position="1"/>
        <end position="28"/>
    </location>
</feature>
<evidence type="ECO:0000256" key="1">
    <source>
        <dbReference type="ARBA" id="ARBA00004370"/>
    </source>
</evidence>
<dbReference type="GO" id="GO:0005524">
    <property type="term" value="F:ATP binding"/>
    <property type="evidence" value="ECO:0007669"/>
    <property type="project" value="InterPro"/>
</dbReference>
<evidence type="ECO:0000256" key="7">
    <source>
        <dbReference type="ARBA" id="ARBA00023136"/>
    </source>
</evidence>
<evidence type="ECO:0000256" key="9">
    <source>
        <dbReference type="SAM" id="Phobius"/>
    </source>
</evidence>
<dbReference type="PANTHER" id="PTHR48007">
    <property type="entry name" value="LEUCINE-RICH REPEAT RECEPTOR-LIKE PROTEIN KINASE PXC1"/>
    <property type="match status" value="1"/>
</dbReference>
<evidence type="ECO:0000259" key="11">
    <source>
        <dbReference type="PROSITE" id="PS50011"/>
    </source>
</evidence>
<dbReference type="InterPro" id="IPR011009">
    <property type="entry name" value="Kinase-like_dom_sf"/>
</dbReference>
<comment type="subcellular location">
    <subcellularLocation>
        <location evidence="1">Membrane</location>
    </subcellularLocation>
</comment>
<keyword evidence="2" id="KW-0433">Leucine-rich repeat</keyword>
<keyword evidence="12" id="KW-0675">Receptor</keyword>